<keyword evidence="1" id="KW-0472">Membrane</keyword>
<reference evidence="2 3" key="1">
    <citation type="submission" date="2015-12" db="EMBL/GenBank/DDBJ databases">
        <title>The genome of Folsomia candida.</title>
        <authorList>
            <person name="Faddeeva A."/>
            <person name="Derks M.F."/>
            <person name="Anvar Y."/>
            <person name="Smit S."/>
            <person name="Van Straalen N."/>
            <person name="Roelofs D."/>
        </authorList>
    </citation>
    <scope>NUCLEOTIDE SEQUENCE [LARGE SCALE GENOMIC DNA]</scope>
    <source>
        <strain evidence="2 3">VU population</strain>
        <tissue evidence="2">Whole body</tissue>
    </source>
</reference>
<dbReference type="EMBL" id="LNIX01000011">
    <property type="protein sequence ID" value="OXA48640.1"/>
    <property type="molecule type" value="Genomic_DNA"/>
</dbReference>
<name>A0A226DUA3_FOLCA</name>
<accession>A0A226DUA3</accession>
<keyword evidence="1" id="KW-1133">Transmembrane helix</keyword>
<dbReference type="AlphaFoldDB" id="A0A226DUA3"/>
<proteinExistence type="predicted"/>
<protein>
    <submittedName>
        <fullName evidence="2">Uncharacterized protein</fullName>
    </submittedName>
</protein>
<evidence type="ECO:0000313" key="2">
    <source>
        <dbReference type="EMBL" id="OXA48640.1"/>
    </source>
</evidence>
<evidence type="ECO:0000313" key="3">
    <source>
        <dbReference type="Proteomes" id="UP000198287"/>
    </source>
</evidence>
<keyword evidence="1" id="KW-0812">Transmembrane</keyword>
<feature type="transmembrane region" description="Helical" evidence="1">
    <location>
        <begin position="265"/>
        <end position="289"/>
    </location>
</feature>
<comment type="caution">
    <text evidence="2">The sequence shown here is derived from an EMBL/GenBank/DDBJ whole genome shotgun (WGS) entry which is preliminary data.</text>
</comment>
<keyword evidence="3" id="KW-1185">Reference proteome</keyword>
<organism evidence="2 3">
    <name type="scientific">Folsomia candida</name>
    <name type="common">Springtail</name>
    <dbReference type="NCBI Taxonomy" id="158441"/>
    <lineage>
        <taxon>Eukaryota</taxon>
        <taxon>Metazoa</taxon>
        <taxon>Ecdysozoa</taxon>
        <taxon>Arthropoda</taxon>
        <taxon>Hexapoda</taxon>
        <taxon>Collembola</taxon>
        <taxon>Entomobryomorpha</taxon>
        <taxon>Isotomoidea</taxon>
        <taxon>Isotomidae</taxon>
        <taxon>Proisotominae</taxon>
        <taxon>Folsomia</taxon>
    </lineage>
</organism>
<gene>
    <name evidence="2" type="ORF">Fcan01_16496</name>
</gene>
<dbReference type="Proteomes" id="UP000198287">
    <property type="component" value="Unassembled WGS sequence"/>
</dbReference>
<evidence type="ECO:0000256" key="1">
    <source>
        <dbReference type="SAM" id="Phobius"/>
    </source>
</evidence>
<sequence>MVQSLLFGQAIADEIIKKVKNKRISRPLLATWFFVCYILMDNLYQGSIYSDLTVVSPPQVPKTIEELVASNMTIITTSRILKSNKIEEGTSLLKTYLIPEIFNKNFSERFNKLVKKMNSKLEYIHGGTEDVSMVKNMSKSCKVRSNKTSKWISTKETFAIMDTTFYLQLCVDSLHILGTRLVVKNNADVSLGFSTLSFGRRNFISPKIRGFLRHLSGTGILGRFKFLHIANHKIYFIKGLNSNSKGAKLVYESWNENDDEKAIGALWYVLALCSLVVTVATAIFMWEIVSAKITIENIKLRQMQLSTVRMVGIRLIKP</sequence>